<dbReference type="OrthoDB" id="6880939at2"/>
<evidence type="ECO:0008006" key="4">
    <source>
        <dbReference type="Google" id="ProtNLM"/>
    </source>
</evidence>
<dbReference type="AlphaFoldDB" id="A0A2S5KJ35"/>
<dbReference type="PANTHER" id="PTHR28008:SF1">
    <property type="entry name" value="DOMAIN PROTEIN, PUTATIVE (AFU_ORTHOLOGUE AFUA_3G10980)-RELATED"/>
    <property type="match status" value="1"/>
</dbReference>
<name>A0A2S5KJ35_9PROT</name>
<dbReference type="Proteomes" id="UP000238196">
    <property type="component" value="Unassembled WGS sequence"/>
</dbReference>
<keyword evidence="1" id="KW-0472">Membrane</keyword>
<evidence type="ECO:0000256" key="1">
    <source>
        <dbReference type="SAM" id="Phobius"/>
    </source>
</evidence>
<dbReference type="EMBL" id="PRLP01000143">
    <property type="protein sequence ID" value="PPC74623.1"/>
    <property type="molecule type" value="Genomic_DNA"/>
</dbReference>
<feature type="transmembrane region" description="Helical" evidence="1">
    <location>
        <begin position="37"/>
        <end position="55"/>
    </location>
</feature>
<keyword evidence="1" id="KW-0812">Transmembrane</keyword>
<dbReference type="PANTHER" id="PTHR28008">
    <property type="entry name" value="DOMAIN PROTEIN, PUTATIVE (AFU_ORTHOLOGUE AFUA_3G10980)-RELATED"/>
    <property type="match status" value="1"/>
</dbReference>
<evidence type="ECO:0000313" key="2">
    <source>
        <dbReference type="EMBL" id="PPC74623.1"/>
    </source>
</evidence>
<keyword evidence="1" id="KW-1133">Transmembrane helix</keyword>
<proteinExistence type="predicted"/>
<evidence type="ECO:0000313" key="3">
    <source>
        <dbReference type="Proteomes" id="UP000238196"/>
    </source>
</evidence>
<reference evidence="2 3" key="1">
    <citation type="submission" date="2018-02" db="EMBL/GenBank/DDBJ databases">
        <title>novel marine gammaproteobacteria from coastal saline agro ecosystem.</title>
        <authorList>
            <person name="Krishnan R."/>
            <person name="Ramesh Kumar N."/>
        </authorList>
    </citation>
    <scope>NUCLEOTIDE SEQUENCE [LARGE SCALE GENOMIC DNA]</scope>
    <source>
        <strain evidence="2 3">228</strain>
    </source>
</reference>
<organism evidence="2 3">
    <name type="scientific">Proteobacteria bacterium 228</name>
    <dbReference type="NCBI Taxonomy" id="2083153"/>
    <lineage>
        <taxon>Bacteria</taxon>
        <taxon>Pseudomonadati</taxon>
        <taxon>Pseudomonadota</taxon>
    </lineage>
</organism>
<feature type="transmembrane region" description="Helical" evidence="1">
    <location>
        <begin position="62"/>
        <end position="80"/>
    </location>
</feature>
<comment type="caution">
    <text evidence="2">The sequence shown here is derived from an EMBL/GenBank/DDBJ whole genome shotgun (WGS) entry which is preliminary data.</text>
</comment>
<accession>A0A2S5KJ35</accession>
<gene>
    <name evidence="2" type="ORF">C4K68_25240</name>
</gene>
<feature type="transmembrane region" description="Helical" evidence="1">
    <location>
        <begin position="86"/>
        <end position="108"/>
    </location>
</feature>
<protein>
    <recommendedName>
        <fullName evidence="4">VanZ-like domain-containing protein</fullName>
    </recommendedName>
</protein>
<sequence>MFKTWLIRVVFLLLSLAVTYAYFRPRPWHFSIADGDKYAHASAFFLLTLVIPLVLRWAALRLWLLMVLVGVVAEFMQGVLLPHRSFSYYDMAANVLGVSLAVGGIMVVRRLCGSAERKSPALPVSHHSSQDKR</sequence>